<evidence type="ECO:0000256" key="1">
    <source>
        <dbReference type="SAM" id="MobiDB-lite"/>
    </source>
</evidence>
<organism evidence="3 4">
    <name type="scientific">Chitinivorax tropicus</name>
    <dbReference type="NCBI Taxonomy" id="714531"/>
    <lineage>
        <taxon>Bacteria</taxon>
        <taxon>Pseudomonadati</taxon>
        <taxon>Pseudomonadota</taxon>
        <taxon>Betaproteobacteria</taxon>
        <taxon>Chitinivorax</taxon>
    </lineage>
</organism>
<comment type="caution">
    <text evidence="3">The sequence shown here is derived from an EMBL/GenBank/DDBJ whole genome shotgun (WGS) entry which is preliminary data.</text>
</comment>
<gene>
    <name evidence="3" type="ORF">HNQ59_002138</name>
</gene>
<feature type="compositionally biased region" description="Low complexity" evidence="1">
    <location>
        <begin position="71"/>
        <end position="86"/>
    </location>
</feature>
<evidence type="ECO:0000256" key="2">
    <source>
        <dbReference type="SAM" id="SignalP"/>
    </source>
</evidence>
<feature type="signal peptide" evidence="2">
    <location>
        <begin position="1"/>
        <end position="19"/>
    </location>
</feature>
<evidence type="ECO:0000313" key="4">
    <source>
        <dbReference type="Proteomes" id="UP000575898"/>
    </source>
</evidence>
<evidence type="ECO:0000313" key="3">
    <source>
        <dbReference type="EMBL" id="MBB5018841.1"/>
    </source>
</evidence>
<reference evidence="3 4" key="1">
    <citation type="submission" date="2020-08" db="EMBL/GenBank/DDBJ databases">
        <title>Genomic Encyclopedia of Type Strains, Phase IV (KMG-IV): sequencing the most valuable type-strain genomes for metagenomic binning, comparative biology and taxonomic classification.</title>
        <authorList>
            <person name="Goeker M."/>
        </authorList>
    </citation>
    <scope>NUCLEOTIDE SEQUENCE [LARGE SCALE GENOMIC DNA]</scope>
    <source>
        <strain evidence="3 4">DSM 27165</strain>
    </source>
</reference>
<keyword evidence="2" id="KW-0732">Signal</keyword>
<name>A0A840MUJ1_9PROT</name>
<feature type="chain" id="PRO_5032979604" evidence="2">
    <location>
        <begin position="20"/>
        <end position="127"/>
    </location>
</feature>
<keyword evidence="4" id="KW-1185">Reference proteome</keyword>
<proteinExistence type="predicted"/>
<dbReference type="Proteomes" id="UP000575898">
    <property type="component" value="Unassembled WGS sequence"/>
</dbReference>
<dbReference type="EMBL" id="JACHHY010000012">
    <property type="protein sequence ID" value="MBB5018841.1"/>
    <property type="molecule type" value="Genomic_DNA"/>
</dbReference>
<protein>
    <submittedName>
        <fullName evidence="3">Uncharacterized protein</fullName>
    </submittedName>
</protein>
<sequence length="127" mass="13224">MKPVTYIALIALACSAINAADARTIKKPKTGHAKAVASHDSGAAVQSLHARQIRLASLKPSLPIAAPTHEPASQTAHATAPAAATEPKSEEQASQPTPAFQSKPVTPPPPRLPPEQVVNTWGPYSFP</sequence>
<dbReference type="AlphaFoldDB" id="A0A840MUJ1"/>
<accession>A0A840MUJ1</accession>
<feature type="region of interest" description="Disordered" evidence="1">
    <location>
        <begin position="61"/>
        <end position="127"/>
    </location>
</feature>
<dbReference type="RefSeq" id="WP_184038753.1">
    <property type="nucleotide sequence ID" value="NZ_JACHHY010000012.1"/>
</dbReference>